<dbReference type="InterPro" id="IPR036770">
    <property type="entry name" value="Ankyrin_rpt-contain_sf"/>
</dbReference>
<proteinExistence type="predicted"/>
<dbReference type="Gene3D" id="1.25.40.20">
    <property type="entry name" value="Ankyrin repeat-containing domain"/>
    <property type="match status" value="1"/>
</dbReference>
<reference evidence="3" key="1">
    <citation type="journal article" date="2022" name="Plant J.">
        <title>Strategies of tolerance reflected in two North American maple genomes.</title>
        <authorList>
            <person name="McEvoy S.L."/>
            <person name="Sezen U.U."/>
            <person name="Trouern-Trend A."/>
            <person name="McMahon S.M."/>
            <person name="Schaberg P.G."/>
            <person name="Yang J."/>
            <person name="Wegrzyn J.L."/>
            <person name="Swenson N.G."/>
        </authorList>
    </citation>
    <scope>NUCLEOTIDE SEQUENCE</scope>
    <source>
        <strain evidence="3">NS2018</strain>
    </source>
</reference>
<reference evidence="3" key="2">
    <citation type="submission" date="2023-06" db="EMBL/GenBank/DDBJ databases">
        <authorList>
            <person name="Swenson N.G."/>
            <person name="Wegrzyn J.L."/>
            <person name="Mcevoy S.L."/>
        </authorList>
    </citation>
    <scope>NUCLEOTIDE SEQUENCE</scope>
    <source>
        <strain evidence="3">NS2018</strain>
        <tissue evidence="3">Leaf</tissue>
    </source>
</reference>
<dbReference type="InterPro" id="IPR002110">
    <property type="entry name" value="Ankyrin_rpt"/>
</dbReference>
<evidence type="ECO:0000313" key="4">
    <source>
        <dbReference type="Proteomes" id="UP001168877"/>
    </source>
</evidence>
<keyword evidence="2" id="KW-0472">Membrane</keyword>
<accession>A0AA39VZ60</accession>
<feature type="region of interest" description="Disordered" evidence="1">
    <location>
        <begin position="1"/>
        <end position="25"/>
    </location>
</feature>
<feature type="transmembrane region" description="Helical" evidence="2">
    <location>
        <begin position="272"/>
        <end position="291"/>
    </location>
</feature>
<dbReference type="SMART" id="SM00248">
    <property type="entry name" value="ANK"/>
    <property type="match status" value="5"/>
</dbReference>
<evidence type="ECO:0000256" key="2">
    <source>
        <dbReference type="SAM" id="Phobius"/>
    </source>
</evidence>
<dbReference type="SUPFAM" id="SSF48403">
    <property type="entry name" value="Ankyrin repeat"/>
    <property type="match status" value="1"/>
</dbReference>
<evidence type="ECO:0000313" key="3">
    <source>
        <dbReference type="EMBL" id="KAK0596533.1"/>
    </source>
</evidence>
<name>A0AA39VZ60_ACESA</name>
<dbReference type="PANTHER" id="PTHR24128">
    <property type="entry name" value="HOMEOBOX PROTEIN WARIAI"/>
    <property type="match status" value="1"/>
</dbReference>
<gene>
    <name evidence="3" type="ORF">LWI29_016546</name>
</gene>
<dbReference type="Proteomes" id="UP001168877">
    <property type="component" value="Unassembled WGS sequence"/>
</dbReference>
<keyword evidence="4" id="KW-1185">Reference proteome</keyword>
<feature type="transmembrane region" description="Helical" evidence="2">
    <location>
        <begin position="352"/>
        <end position="372"/>
    </location>
</feature>
<feature type="transmembrane region" description="Helical" evidence="2">
    <location>
        <begin position="322"/>
        <end position="345"/>
    </location>
</feature>
<feature type="transmembrane region" description="Helical" evidence="2">
    <location>
        <begin position="384"/>
        <end position="405"/>
    </location>
</feature>
<protein>
    <recommendedName>
        <fullName evidence="5">PGG domain-containing protein</fullName>
    </recommendedName>
</protein>
<sequence length="423" mass="47354">MSSKDQLTEKVELGEEKNTSRGTAMSRMHEFQPEEALLLKFLAETWTGNPLHFACEHGSLRVAMEIAKGQPELVTIANEDGNIAMHLVSARGVVEMVEFLEKLHPGSCLVENKSSMTPLQIAVVNGHSDVIRKLVSLNSESLKKETPKQETVFHLALKNSQSDAFRVLVEESKKLNQVHLLNKKDDEGNTVLRIAAFKRLTDIVELLLNDEGVMATLGSWCANSPDTASQEISMIFQKPPEDEICSSEPPQYYYSRVLNRALNRWPVETRNVLLVVLVMIATAAFTVASNLPDALLKEEIYLSGLTLHATASDFISGRLPTVVYLMVFNSAGFMTSMAVISYLIWPLPLRSILLFVAVCTCIVYIILVGKITPRFWVRVGNFSILSIYLVWTSAVAFIAFGVTIIKMGKYALQCFRWFLKRDY</sequence>
<dbReference type="AlphaFoldDB" id="A0AA39VZ60"/>
<dbReference type="Pfam" id="PF12796">
    <property type="entry name" value="Ank_2"/>
    <property type="match status" value="2"/>
</dbReference>
<dbReference type="EMBL" id="JAUESC010000004">
    <property type="protein sequence ID" value="KAK0596533.1"/>
    <property type="molecule type" value="Genomic_DNA"/>
</dbReference>
<comment type="caution">
    <text evidence="3">The sequence shown here is derived from an EMBL/GenBank/DDBJ whole genome shotgun (WGS) entry which is preliminary data.</text>
</comment>
<keyword evidence="2" id="KW-0812">Transmembrane</keyword>
<feature type="compositionally biased region" description="Basic and acidic residues" evidence="1">
    <location>
        <begin position="1"/>
        <end position="19"/>
    </location>
</feature>
<evidence type="ECO:0000256" key="1">
    <source>
        <dbReference type="SAM" id="MobiDB-lite"/>
    </source>
</evidence>
<keyword evidence="2" id="KW-1133">Transmembrane helix</keyword>
<organism evidence="3 4">
    <name type="scientific">Acer saccharum</name>
    <name type="common">Sugar maple</name>
    <dbReference type="NCBI Taxonomy" id="4024"/>
    <lineage>
        <taxon>Eukaryota</taxon>
        <taxon>Viridiplantae</taxon>
        <taxon>Streptophyta</taxon>
        <taxon>Embryophyta</taxon>
        <taxon>Tracheophyta</taxon>
        <taxon>Spermatophyta</taxon>
        <taxon>Magnoliopsida</taxon>
        <taxon>eudicotyledons</taxon>
        <taxon>Gunneridae</taxon>
        <taxon>Pentapetalae</taxon>
        <taxon>rosids</taxon>
        <taxon>malvids</taxon>
        <taxon>Sapindales</taxon>
        <taxon>Sapindaceae</taxon>
        <taxon>Hippocastanoideae</taxon>
        <taxon>Acereae</taxon>
        <taxon>Acer</taxon>
    </lineage>
</organism>
<dbReference type="PANTHER" id="PTHR24128:SF111">
    <property type="entry name" value="REPEAT-CONTAINING PROTEIN, PUTATIVE-RELATED"/>
    <property type="match status" value="1"/>
</dbReference>
<evidence type="ECO:0008006" key="5">
    <source>
        <dbReference type="Google" id="ProtNLM"/>
    </source>
</evidence>